<gene>
    <name evidence="1" type="ORF">DCAF_LOCUS3734</name>
</gene>
<dbReference type="EMBL" id="CAWUPB010000850">
    <property type="protein sequence ID" value="CAK7326039.1"/>
    <property type="molecule type" value="Genomic_DNA"/>
</dbReference>
<reference evidence="1 2" key="1">
    <citation type="submission" date="2024-01" db="EMBL/GenBank/DDBJ databases">
        <authorList>
            <person name="Waweru B."/>
        </authorList>
    </citation>
    <scope>NUCLEOTIDE SEQUENCE [LARGE SCALE GENOMIC DNA]</scope>
</reference>
<name>A0AAV1QZK6_9ROSI</name>
<dbReference type="AlphaFoldDB" id="A0AAV1QZK6"/>
<accession>A0AAV1QZK6</accession>
<evidence type="ECO:0000313" key="2">
    <source>
        <dbReference type="Proteomes" id="UP001314170"/>
    </source>
</evidence>
<keyword evidence="2" id="KW-1185">Reference proteome</keyword>
<protein>
    <submittedName>
        <fullName evidence="1">Uncharacterized protein</fullName>
    </submittedName>
</protein>
<evidence type="ECO:0000313" key="1">
    <source>
        <dbReference type="EMBL" id="CAK7326039.1"/>
    </source>
</evidence>
<organism evidence="1 2">
    <name type="scientific">Dovyalis caffra</name>
    <dbReference type="NCBI Taxonomy" id="77055"/>
    <lineage>
        <taxon>Eukaryota</taxon>
        <taxon>Viridiplantae</taxon>
        <taxon>Streptophyta</taxon>
        <taxon>Embryophyta</taxon>
        <taxon>Tracheophyta</taxon>
        <taxon>Spermatophyta</taxon>
        <taxon>Magnoliopsida</taxon>
        <taxon>eudicotyledons</taxon>
        <taxon>Gunneridae</taxon>
        <taxon>Pentapetalae</taxon>
        <taxon>rosids</taxon>
        <taxon>fabids</taxon>
        <taxon>Malpighiales</taxon>
        <taxon>Salicaceae</taxon>
        <taxon>Flacourtieae</taxon>
        <taxon>Dovyalis</taxon>
    </lineage>
</organism>
<comment type="caution">
    <text evidence="1">The sequence shown here is derived from an EMBL/GenBank/DDBJ whole genome shotgun (WGS) entry which is preliminary data.</text>
</comment>
<proteinExistence type="predicted"/>
<sequence>MRHREGRLYNRDMMLPKQFMLTAGLLDWGGFGVFQGDWWLVVGVGLFREMESENSDGLKINGHHNTWGTPYLIERTRNYDASFGEKGEMRVRIAIVGSNSRGNLADGKSFDNISADLLFKVEH</sequence>
<dbReference type="Proteomes" id="UP001314170">
    <property type="component" value="Unassembled WGS sequence"/>
</dbReference>